<dbReference type="SUPFAM" id="SSF54427">
    <property type="entry name" value="NTF2-like"/>
    <property type="match status" value="1"/>
</dbReference>
<keyword evidence="3" id="KW-1185">Reference proteome</keyword>
<dbReference type="RefSeq" id="WP_145809718.1">
    <property type="nucleotide sequence ID" value="NZ_JBIBEG010000007.1"/>
</dbReference>
<dbReference type="InterPro" id="IPR037401">
    <property type="entry name" value="SnoaL-like"/>
</dbReference>
<dbReference type="Pfam" id="PF12680">
    <property type="entry name" value="SnoaL_2"/>
    <property type="match status" value="1"/>
</dbReference>
<comment type="caution">
    <text evidence="2">The sequence shown here is derived from an EMBL/GenBank/DDBJ whole genome shotgun (WGS) entry which is preliminary data.</text>
</comment>
<reference evidence="2 3" key="1">
    <citation type="submission" date="2024-10" db="EMBL/GenBank/DDBJ databases">
        <title>The Natural Products Discovery Center: Release of the First 8490 Sequenced Strains for Exploring Actinobacteria Biosynthetic Diversity.</title>
        <authorList>
            <person name="Kalkreuter E."/>
            <person name="Kautsar S.A."/>
            <person name="Yang D."/>
            <person name="Bader C.D."/>
            <person name="Teijaro C.N."/>
            <person name="Fluegel L."/>
            <person name="Davis C.M."/>
            <person name="Simpson J.R."/>
            <person name="Lauterbach L."/>
            <person name="Steele A.D."/>
            <person name="Gui C."/>
            <person name="Meng S."/>
            <person name="Li G."/>
            <person name="Viehrig K."/>
            <person name="Ye F."/>
            <person name="Su P."/>
            <person name="Kiefer A.F."/>
            <person name="Nichols A."/>
            <person name="Cepeda A.J."/>
            <person name="Yan W."/>
            <person name="Fan B."/>
            <person name="Jiang Y."/>
            <person name="Adhikari A."/>
            <person name="Zheng C.-J."/>
            <person name="Schuster L."/>
            <person name="Cowan T.M."/>
            <person name="Smanski M.J."/>
            <person name="Chevrette M.G."/>
            <person name="De Carvalho L.P.S."/>
            <person name="Shen B."/>
        </authorList>
    </citation>
    <scope>NUCLEOTIDE SEQUENCE [LARGE SCALE GENOMIC DNA]</scope>
    <source>
        <strain evidence="2 3">NPDC012540</strain>
    </source>
</reference>
<dbReference type="Gene3D" id="3.10.450.50">
    <property type="match status" value="1"/>
</dbReference>
<dbReference type="Proteomes" id="UP001602322">
    <property type="component" value="Unassembled WGS sequence"/>
</dbReference>
<protein>
    <submittedName>
        <fullName evidence="2">Nuclear transport factor 2 family protein</fullName>
    </submittedName>
</protein>
<dbReference type="InterPro" id="IPR032710">
    <property type="entry name" value="NTF2-like_dom_sf"/>
</dbReference>
<evidence type="ECO:0000313" key="2">
    <source>
        <dbReference type="EMBL" id="MFF5899162.1"/>
    </source>
</evidence>
<accession>A0ABW6XBP3</accession>
<proteinExistence type="predicted"/>
<evidence type="ECO:0000313" key="3">
    <source>
        <dbReference type="Proteomes" id="UP001602322"/>
    </source>
</evidence>
<sequence>MTGYNHLAERYVSLWMEKDPDVVSAAVAELWSEDGEYVNEVRHVRGHAEIAEQVRFAQDYYAERGVAHRFVSQHDAVGLHNSVRFGWVLLSTETGEALSTGTNLFVLADDGRIACAYQYTDRPPTF</sequence>
<name>A0ABW6XBP3_9ACTN</name>
<evidence type="ECO:0000259" key="1">
    <source>
        <dbReference type="Pfam" id="PF12680"/>
    </source>
</evidence>
<feature type="domain" description="SnoaL-like" evidence="1">
    <location>
        <begin position="8"/>
        <end position="114"/>
    </location>
</feature>
<dbReference type="EMBL" id="JBIBEG010000007">
    <property type="protein sequence ID" value="MFF5899162.1"/>
    <property type="molecule type" value="Genomic_DNA"/>
</dbReference>
<gene>
    <name evidence="2" type="ORF">ACFY8O_25020</name>
</gene>
<organism evidence="2 3">
    <name type="scientific">Streptomyces argenteolus</name>
    <dbReference type="NCBI Taxonomy" id="67274"/>
    <lineage>
        <taxon>Bacteria</taxon>
        <taxon>Bacillati</taxon>
        <taxon>Actinomycetota</taxon>
        <taxon>Actinomycetes</taxon>
        <taxon>Kitasatosporales</taxon>
        <taxon>Streptomycetaceae</taxon>
        <taxon>Streptomyces</taxon>
    </lineage>
</organism>